<dbReference type="PRINTS" id="PR00081">
    <property type="entry name" value="GDHRDH"/>
</dbReference>
<reference evidence="9 10" key="1">
    <citation type="submission" date="2021-03" db="EMBL/GenBank/DDBJ databases">
        <title>Genomic Encyclopedia of Type Strains, Phase IV (KMG-IV): sequencing the most valuable type-strain genomes for metagenomic binning, comparative biology and taxonomic classification.</title>
        <authorList>
            <person name="Goeker M."/>
        </authorList>
    </citation>
    <scope>NUCLEOTIDE SEQUENCE [LARGE SCALE GENOMIC DNA]</scope>
    <source>
        <strain evidence="9 10">DSM 6139</strain>
    </source>
</reference>
<comment type="function">
    <text evidence="7">Catalyzes the NADPH-dependent reduction of beta-ketoacyl-ACP substrates to beta-hydroxyacyl-ACP products, the first reductive step in the elongation cycle of fatty acid biosynthesis.</text>
</comment>
<keyword evidence="7" id="KW-0521">NADP</keyword>
<dbReference type="EC" id="1.1.1.100" evidence="3 7"/>
<dbReference type="NCBIfam" id="NF004198">
    <property type="entry name" value="PRK05653.1-3"/>
    <property type="match status" value="1"/>
</dbReference>
<dbReference type="NCBIfam" id="NF009466">
    <property type="entry name" value="PRK12826.1-2"/>
    <property type="match status" value="1"/>
</dbReference>
<dbReference type="NCBIfam" id="NF005559">
    <property type="entry name" value="PRK07231.1"/>
    <property type="match status" value="1"/>
</dbReference>
<dbReference type="Pfam" id="PF13561">
    <property type="entry name" value="adh_short_C2"/>
    <property type="match status" value="1"/>
</dbReference>
<name>A0ABS4FZB7_9CLOT</name>
<keyword evidence="7" id="KW-0275">Fatty acid biosynthesis</keyword>
<keyword evidence="10" id="KW-1185">Reference proteome</keyword>
<dbReference type="NCBIfam" id="TIGR01830">
    <property type="entry name" value="3oxo_ACP_reduc"/>
    <property type="match status" value="1"/>
</dbReference>
<comment type="catalytic activity">
    <reaction evidence="6 7">
        <text>a (3R)-hydroxyacyl-[ACP] + NADP(+) = a 3-oxoacyl-[ACP] + NADPH + H(+)</text>
        <dbReference type="Rhea" id="RHEA:17397"/>
        <dbReference type="Rhea" id="RHEA-COMP:9916"/>
        <dbReference type="Rhea" id="RHEA-COMP:9945"/>
        <dbReference type="ChEBI" id="CHEBI:15378"/>
        <dbReference type="ChEBI" id="CHEBI:57783"/>
        <dbReference type="ChEBI" id="CHEBI:58349"/>
        <dbReference type="ChEBI" id="CHEBI:78776"/>
        <dbReference type="ChEBI" id="CHEBI:78827"/>
        <dbReference type="EC" id="1.1.1.100"/>
    </reaction>
</comment>
<dbReference type="InterPro" id="IPR011284">
    <property type="entry name" value="3oxo_ACP_reduc"/>
</dbReference>
<dbReference type="CDD" id="cd05333">
    <property type="entry name" value="BKR_SDR_c"/>
    <property type="match status" value="1"/>
</dbReference>
<evidence type="ECO:0000313" key="10">
    <source>
        <dbReference type="Proteomes" id="UP001519271"/>
    </source>
</evidence>
<gene>
    <name evidence="9" type="ORF">J2Z34_000102</name>
</gene>
<dbReference type="SUPFAM" id="SSF51735">
    <property type="entry name" value="NAD(P)-binding Rossmann-fold domains"/>
    <property type="match status" value="1"/>
</dbReference>
<evidence type="ECO:0000256" key="4">
    <source>
        <dbReference type="ARBA" id="ARBA00023002"/>
    </source>
</evidence>
<dbReference type="InterPro" id="IPR020904">
    <property type="entry name" value="Sc_DH/Rdtase_CS"/>
</dbReference>
<dbReference type="InterPro" id="IPR036291">
    <property type="entry name" value="NAD(P)-bd_dom_sf"/>
</dbReference>
<keyword evidence="5" id="KW-0753">Steroid metabolism</keyword>
<keyword evidence="4 7" id="KW-0560">Oxidoreductase</keyword>
<evidence type="ECO:0000256" key="1">
    <source>
        <dbReference type="ARBA" id="ARBA00005194"/>
    </source>
</evidence>
<organism evidence="9 10">
    <name type="scientific">Youngiibacter multivorans</name>
    <dbReference type="NCBI Taxonomy" id="937251"/>
    <lineage>
        <taxon>Bacteria</taxon>
        <taxon>Bacillati</taxon>
        <taxon>Bacillota</taxon>
        <taxon>Clostridia</taxon>
        <taxon>Eubacteriales</taxon>
        <taxon>Clostridiaceae</taxon>
        <taxon>Youngiibacter</taxon>
    </lineage>
</organism>
<comment type="caution">
    <text evidence="9">The sequence shown here is derived from an EMBL/GenBank/DDBJ whole genome shotgun (WGS) entry which is preliminary data.</text>
</comment>
<evidence type="ECO:0000313" key="9">
    <source>
        <dbReference type="EMBL" id="MBP1917639.1"/>
    </source>
</evidence>
<dbReference type="InterPro" id="IPR002347">
    <property type="entry name" value="SDR_fam"/>
</dbReference>
<dbReference type="Gene3D" id="3.40.50.720">
    <property type="entry name" value="NAD(P)-binding Rossmann-like Domain"/>
    <property type="match status" value="1"/>
</dbReference>
<dbReference type="Proteomes" id="UP001519271">
    <property type="component" value="Unassembled WGS sequence"/>
</dbReference>
<comment type="pathway">
    <text evidence="1 7">Lipid metabolism; fatty acid biosynthesis.</text>
</comment>
<dbReference type="InterPro" id="IPR050259">
    <property type="entry name" value="SDR"/>
</dbReference>
<evidence type="ECO:0000256" key="3">
    <source>
        <dbReference type="ARBA" id="ARBA00012948"/>
    </source>
</evidence>
<dbReference type="InterPro" id="IPR057326">
    <property type="entry name" value="KR_dom"/>
</dbReference>
<evidence type="ECO:0000259" key="8">
    <source>
        <dbReference type="SMART" id="SM00822"/>
    </source>
</evidence>
<dbReference type="PRINTS" id="PR00080">
    <property type="entry name" value="SDRFAMILY"/>
</dbReference>
<proteinExistence type="inferred from homology"/>
<dbReference type="PROSITE" id="PS00061">
    <property type="entry name" value="ADH_SHORT"/>
    <property type="match status" value="1"/>
</dbReference>
<keyword evidence="7" id="KW-0443">Lipid metabolism</keyword>
<evidence type="ECO:0000256" key="2">
    <source>
        <dbReference type="ARBA" id="ARBA00006484"/>
    </source>
</evidence>
<dbReference type="NCBIfam" id="NF009464">
    <property type="entry name" value="PRK12824.1"/>
    <property type="match status" value="1"/>
</dbReference>
<feature type="domain" description="Ketoreductase" evidence="8">
    <location>
        <begin position="6"/>
        <end position="185"/>
    </location>
</feature>
<keyword evidence="7" id="KW-0444">Lipid biosynthesis</keyword>
<dbReference type="EMBL" id="JAGGKC010000001">
    <property type="protein sequence ID" value="MBP1917639.1"/>
    <property type="molecule type" value="Genomic_DNA"/>
</dbReference>
<evidence type="ECO:0000256" key="6">
    <source>
        <dbReference type="ARBA" id="ARBA00048508"/>
    </source>
</evidence>
<dbReference type="SMART" id="SM00822">
    <property type="entry name" value="PKS_KR"/>
    <property type="match status" value="1"/>
</dbReference>
<sequence>MDSDIKVALVTGSGRGLGKAIALKLASEGIDIIVNDMDARTAMETADEIRALGRKVLVSGANVADAVQVEEMFEDINECFGRLDILVNNAGITRDSTFLKMTSEQWHQVLDINLTGVFNCTKPAAIMMKNAGSGKIVNLSSIAAQNGNIGQANYSATKAAVIGITKTLARELAVYNINVNAVAPGLIRTPMTDAIPEKVMAMMIDSIPLKRVGKPEDIANLVRFLTSEDSTYITGQVIGCNGGWYM</sequence>
<dbReference type="RefSeq" id="WP_209457886.1">
    <property type="nucleotide sequence ID" value="NZ_JAGGKC010000001.1"/>
</dbReference>
<protein>
    <recommendedName>
        <fullName evidence="3 7">3-oxoacyl-[acyl-carrier-protein] reductase</fullName>
        <ecNumber evidence="3 7">1.1.1.100</ecNumber>
    </recommendedName>
</protein>
<comment type="similarity">
    <text evidence="2 7">Belongs to the short-chain dehydrogenases/reductases (SDR) family.</text>
</comment>
<comment type="subunit">
    <text evidence="7">Homotetramer.</text>
</comment>
<dbReference type="PANTHER" id="PTHR42879">
    <property type="entry name" value="3-OXOACYL-(ACYL-CARRIER-PROTEIN) REDUCTASE"/>
    <property type="match status" value="1"/>
</dbReference>
<dbReference type="PANTHER" id="PTHR42879:SF2">
    <property type="entry name" value="3-OXOACYL-[ACYL-CARRIER-PROTEIN] REDUCTASE FABG"/>
    <property type="match status" value="1"/>
</dbReference>
<accession>A0ABS4FZB7</accession>
<keyword evidence="7" id="KW-0276">Fatty acid metabolism</keyword>
<evidence type="ECO:0000256" key="7">
    <source>
        <dbReference type="RuleBase" id="RU366074"/>
    </source>
</evidence>
<evidence type="ECO:0000256" key="5">
    <source>
        <dbReference type="ARBA" id="ARBA00023221"/>
    </source>
</evidence>